<dbReference type="Proteomes" id="UP000025227">
    <property type="component" value="Unplaced"/>
</dbReference>
<feature type="binding site" evidence="1">
    <location>
        <position position="109"/>
    </location>
    <ligand>
        <name>ATP</name>
        <dbReference type="ChEBI" id="CHEBI:30616"/>
    </ligand>
</feature>
<accession>A0A7I4XU44</accession>
<dbReference type="SUPFAM" id="SSF56112">
    <property type="entry name" value="Protein kinase-like (PK-like)"/>
    <property type="match status" value="1"/>
</dbReference>
<dbReference type="GO" id="GO:0005524">
    <property type="term" value="F:ATP binding"/>
    <property type="evidence" value="ECO:0007669"/>
    <property type="project" value="UniProtKB-UniRule"/>
</dbReference>
<dbReference type="Gene3D" id="1.10.510.10">
    <property type="entry name" value="Transferase(Phosphotransferase) domain 1"/>
    <property type="match status" value="1"/>
</dbReference>
<dbReference type="OrthoDB" id="10020333at2759"/>
<feature type="domain" description="Protein kinase" evidence="2">
    <location>
        <begin position="80"/>
        <end position="340"/>
    </location>
</feature>
<evidence type="ECO:0000313" key="3">
    <source>
        <dbReference type="Proteomes" id="UP000025227"/>
    </source>
</evidence>
<dbReference type="WBParaSite" id="HCON_00006960-00001">
    <property type="protein sequence ID" value="HCON_00006960-00001"/>
    <property type="gene ID" value="HCON_00006960"/>
</dbReference>
<organism evidence="3 4">
    <name type="scientific">Haemonchus contortus</name>
    <name type="common">Barber pole worm</name>
    <dbReference type="NCBI Taxonomy" id="6289"/>
    <lineage>
        <taxon>Eukaryota</taxon>
        <taxon>Metazoa</taxon>
        <taxon>Ecdysozoa</taxon>
        <taxon>Nematoda</taxon>
        <taxon>Chromadorea</taxon>
        <taxon>Rhabditida</taxon>
        <taxon>Rhabditina</taxon>
        <taxon>Rhabditomorpha</taxon>
        <taxon>Strongyloidea</taxon>
        <taxon>Trichostrongylidae</taxon>
        <taxon>Haemonchus</taxon>
    </lineage>
</organism>
<dbReference type="InterPro" id="IPR017441">
    <property type="entry name" value="Protein_kinase_ATP_BS"/>
</dbReference>
<keyword evidence="3" id="KW-1185">Reference proteome</keyword>
<dbReference type="GO" id="GO:0004672">
    <property type="term" value="F:protein kinase activity"/>
    <property type="evidence" value="ECO:0007669"/>
    <property type="project" value="InterPro"/>
</dbReference>
<reference evidence="4" key="1">
    <citation type="submission" date="2020-12" db="UniProtKB">
        <authorList>
            <consortium name="WormBaseParasite"/>
        </authorList>
    </citation>
    <scope>IDENTIFICATION</scope>
    <source>
        <strain evidence="4">MHco3</strain>
    </source>
</reference>
<proteinExistence type="predicted"/>
<dbReference type="PANTHER" id="PTHR11909">
    <property type="entry name" value="CASEIN KINASE-RELATED"/>
    <property type="match status" value="1"/>
</dbReference>
<dbReference type="Pfam" id="PF00069">
    <property type="entry name" value="Pkinase"/>
    <property type="match status" value="1"/>
</dbReference>
<keyword evidence="1" id="KW-0547">Nucleotide-binding</keyword>
<dbReference type="InterPro" id="IPR000719">
    <property type="entry name" value="Prot_kinase_dom"/>
</dbReference>
<evidence type="ECO:0000313" key="4">
    <source>
        <dbReference type="WBParaSite" id="HCON_00006960-00001"/>
    </source>
</evidence>
<dbReference type="OMA" id="ADPPDWD"/>
<dbReference type="InterPro" id="IPR050235">
    <property type="entry name" value="CK1_Ser-Thr_kinase"/>
</dbReference>
<dbReference type="SMART" id="SM00220">
    <property type="entry name" value="S_TKc"/>
    <property type="match status" value="1"/>
</dbReference>
<name>A0A7I4XU44_HAECO</name>
<evidence type="ECO:0000256" key="1">
    <source>
        <dbReference type="PROSITE-ProRule" id="PRU10141"/>
    </source>
</evidence>
<protein>
    <submittedName>
        <fullName evidence="4">Protein kinase domain-containing protein</fullName>
    </submittedName>
</protein>
<keyword evidence="1" id="KW-0067">ATP-binding</keyword>
<dbReference type="PROSITE" id="PS50011">
    <property type="entry name" value="PROTEIN_KINASE_DOM"/>
    <property type="match status" value="1"/>
</dbReference>
<dbReference type="AlphaFoldDB" id="A0A7I4XU44"/>
<sequence>VILFALPLITPRSFTFITGKLACLNGRFSLSVVSLLVAAMSGSNIEEMMQYMPKPLEDAIQTKTEIYEMSLSERRNKLNPRILEILGKGSFGAVFRVRRLSDDKKLAMKCESYWARRKILQHEAKVYESLRRIDSPHFITLEDRGRLPSRFIFVVMKLVGSTLWDLRIKSPERKFSMVTSIRAAEQTLAGIRDLHLCGYIHRDIKPPNFAIGREEDGDLHTIYIIDFGLSRKYRTENNDLRHEREKVPFRGTTRYASISALELKEQSRKDDVESWWYMVLEWMIGELPWQKIKSKDHDTVRQRKMELREEKNLKKVLEGTPEEYMTRIILYIDTLEYASVPDYDHIAALLEAAMEAYDLKYADPPDWDLMVAYLGPRYEKDPHYTLKS</sequence>
<evidence type="ECO:0000259" key="2">
    <source>
        <dbReference type="PROSITE" id="PS50011"/>
    </source>
</evidence>
<dbReference type="PROSITE" id="PS00107">
    <property type="entry name" value="PROTEIN_KINASE_ATP"/>
    <property type="match status" value="1"/>
</dbReference>
<dbReference type="InterPro" id="IPR011009">
    <property type="entry name" value="Kinase-like_dom_sf"/>
</dbReference>